<dbReference type="Pfam" id="PF13088">
    <property type="entry name" value="BNR_2"/>
    <property type="match status" value="1"/>
</dbReference>
<dbReference type="PANTHER" id="PTHR10628">
    <property type="entry name" value="SIALIDASE"/>
    <property type="match status" value="1"/>
</dbReference>
<evidence type="ECO:0000259" key="2">
    <source>
        <dbReference type="Pfam" id="PF13088"/>
    </source>
</evidence>
<proteinExistence type="inferred from homology"/>
<dbReference type="RefSeq" id="XP_002742125.1">
    <property type="nucleotide sequence ID" value="XM_002742079.1"/>
</dbReference>
<feature type="domain" description="Sialidase" evidence="2">
    <location>
        <begin position="38"/>
        <end position="363"/>
    </location>
</feature>
<accession>A0ABM0H1I0</accession>
<dbReference type="Proteomes" id="UP000694865">
    <property type="component" value="Unplaced"/>
</dbReference>
<dbReference type="InterPro" id="IPR036278">
    <property type="entry name" value="Sialidase_sf"/>
</dbReference>
<comment type="similarity">
    <text evidence="1">Belongs to the glycosyl hydrolase 33 family.</text>
</comment>
<dbReference type="SUPFAM" id="SSF50939">
    <property type="entry name" value="Sialidases"/>
    <property type="match status" value="1"/>
</dbReference>
<sequence length="410" mass="45041">MNWKTENFNCASYRIPAIVYNKGVFLAFCEARRTSFRDYGEMDLVLRRGILLEKQVEWEGIQVIASMRGERTMNPVPIVDNVNKAVVVVFNTFPSNVTETDLLKEGVFNQTVFVMKSTDNGITWSDPQDITDTTLGKVEPAWTIFSPGPGHGIQLSSGRLIVPGNYYVKDPVEPGIWPQIKTAVLEFFDVLYGAVGTSNVFYSDDGGSSWHVGGSVPTANAGELETGKTIHANESQVTELDDGVICINCRTLGVEMPRVQAFSKDDGMTFTVAQVVDKLVEPGYTGSFMPSTKNFGGCQGSILGFPAPEGVPDGFSKTWALFSNPADKENRINLSVRLSIDGCKTWSAPWSLCPGPSAYSDLTYFEMDDGNGGINKLFACLYECGTTDFPYEKIVFQMFTLESVLEGTKH</sequence>
<dbReference type="PANTHER" id="PTHR10628:SF30">
    <property type="entry name" value="EXO-ALPHA-SIALIDASE"/>
    <property type="match status" value="1"/>
</dbReference>
<reference evidence="4" key="1">
    <citation type="submission" date="2025-08" db="UniProtKB">
        <authorList>
            <consortium name="RefSeq"/>
        </authorList>
    </citation>
    <scope>IDENTIFICATION</scope>
    <source>
        <tissue evidence="4">Testes</tissue>
    </source>
</reference>
<protein>
    <submittedName>
        <fullName evidence="4">Sialidase-4-like</fullName>
    </submittedName>
</protein>
<evidence type="ECO:0000313" key="3">
    <source>
        <dbReference type="Proteomes" id="UP000694865"/>
    </source>
</evidence>
<dbReference type="Gene3D" id="2.120.10.10">
    <property type="match status" value="1"/>
</dbReference>
<evidence type="ECO:0000313" key="4">
    <source>
        <dbReference type="RefSeq" id="XP_002742125.1"/>
    </source>
</evidence>
<dbReference type="CDD" id="cd15482">
    <property type="entry name" value="Sialidase_non-viral"/>
    <property type="match status" value="1"/>
</dbReference>
<dbReference type="InterPro" id="IPR026856">
    <property type="entry name" value="Sialidase_fam"/>
</dbReference>
<name>A0ABM0H1I0_SACKO</name>
<keyword evidence="3" id="KW-1185">Reference proteome</keyword>
<organism evidence="3 4">
    <name type="scientific">Saccoglossus kowalevskii</name>
    <name type="common">Acorn worm</name>
    <dbReference type="NCBI Taxonomy" id="10224"/>
    <lineage>
        <taxon>Eukaryota</taxon>
        <taxon>Metazoa</taxon>
        <taxon>Hemichordata</taxon>
        <taxon>Enteropneusta</taxon>
        <taxon>Harrimaniidae</taxon>
        <taxon>Saccoglossus</taxon>
    </lineage>
</organism>
<gene>
    <name evidence="4" type="primary">LOC100367150</name>
</gene>
<dbReference type="InterPro" id="IPR011040">
    <property type="entry name" value="Sialidase"/>
</dbReference>
<evidence type="ECO:0000256" key="1">
    <source>
        <dbReference type="ARBA" id="ARBA00009348"/>
    </source>
</evidence>
<dbReference type="GeneID" id="100367150"/>